<dbReference type="AlphaFoldDB" id="U4L3F4"/>
<dbReference type="EMBL" id="HF935594">
    <property type="protein sequence ID" value="CCX11106.1"/>
    <property type="molecule type" value="Genomic_DNA"/>
</dbReference>
<evidence type="ECO:0000313" key="3">
    <source>
        <dbReference type="Proteomes" id="UP000018144"/>
    </source>
</evidence>
<sequence>MMIFGILLEQACLRVILFRAVAGAGRQGQMCLSTRSDCA</sequence>
<keyword evidence="1" id="KW-0732">Signal</keyword>
<accession>U4L3F4</accession>
<feature type="signal peptide" evidence="1">
    <location>
        <begin position="1"/>
        <end position="23"/>
    </location>
</feature>
<name>U4L3F4_PYROM</name>
<protein>
    <submittedName>
        <fullName evidence="2">Uncharacterized protein</fullName>
    </submittedName>
</protein>
<evidence type="ECO:0000256" key="1">
    <source>
        <dbReference type="SAM" id="SignalP"/>
    </source>
</evidence>
<organism evidence="2 3">
    <name type="scientific">Pyronema omphalodes (strain CBS 100304)</name>
    <name type="common">Pyronema confluens</name>
    <dbReference type="NCBI Taxonomy" id="1076935"/>
    <lineage>
        <taxon>Eukaryota</taxon>
        <taxon>Fungi</taxon>
        <taxon>Dikarya</taxon>
        <taxon>Ascomycota</taxon>
        <taxon>Pezizomycotina</taxon>
        <taxon>Pezizomycetes</taxon>
        <taxon>Pezizales</taxon>
        <taxon>Pyronemataceae</taxon>
        <taxon>Pyronema</taxon>
    </lineage>
</organism>
<keyword evidence="3" id="KW-1185">Reference proteome</keyword>
<gene>
    <name evidence="2" type="ORF">PCON_10700</name>
</gene>
<dbReference type="Proteomes" id="UP000018144">
    <property type="component" value="Unassembled WGS sequence"/>
</dbReference>
<feature type="chain" id="PRO_5004651255" evidence="1">
    <location>
        <begin position="24"/>
        <end position="39"/>
    </location>
</feature>
<reference evidence="2 3" key="1">
    <citation type="journal article" date="2013" name="PLoS Genet.">
        <title>The genome and development-dependent transcriptomes of Pyronema confluens: a window into fungal evolution.</title>
        <authorList>
            <person name="Traeger S."/>
            <person name="Altegoer F."/>
            <person name="Freitag M."/>
            <person name="Gabaldon T."/>
            <person name="Kempken F."/>
            <person name="Kumar A."/>
            <person name="Marcet-Houben M."/>
            <person name="Poggeler S."/>
            <person name="Stajich J.E."/>
            <person name="Nowrousian M."/>
        </authorList>
    </citation>
    <scope>NUCLEOTIDE SEQUENCE [LARGE SCALE GENOMIC DNA]</scope>
    <source>
        <strain evidence="3">CBS 100304</strain>
        <tissue evidence="2">Vegetative mycelium</tissue>
    </source>
</reference>
<evidence type="ECO:0000313" key="2">
    <source>
        <dbReference type="EMBL" id="CCX11106.1"/>
    </source>
</evidence>
<proteinExistence type="predicted"/>